<organism evidence="2 3">
    <name type="scientific">Actinacidiphila yanglinensis</name>
    <dbReference type="NCBI Taxonomy" id="310779"/>
    <lineage>
        <taxon>Bacteria</taxon>
        <taxon>Bacillati</taxon>
        <taxon>Actinomycetota</taxon>
        <taxon>Actinomycetes</taxon>
        <taxon>Kitasatosporales</taxon>
        <taxon>Streptomycetaceae</taxon>
        <taxon>Actinacidiphila</taxon>
    </lineage>
</organism>
<dbReference type="EMBL" id="FNVU01000014">
    <property type="protein sequence ID" value="SEG83123.1"/>
    <property type="molecule type" value="Genomic_DNA"/>
</dbReference>
<dbReference type="OrthoDB" id="4382201at2"/>
<evidence type="ECO:0008006" key="4">
    <source>
        <dbReference type="Google" id="ProtNLM"/>
    </source>
</evidence>
<reference evidence="2 3" key="1">
    <citation type="submission" date="2016-10" db="EMBL/GenBank/DDBJ databases">
        <authorList>
            <person name="de Groot N.N."/>
        </authorList>
    </citation>
    <scope>NUCLEOTIDE SEQUENCE [LARGE SCALE GENOMIC DNA]</scope>
    <source>
        <strain evidence="2 3">CGMCC 4.2023</strain>
    </source>
</reference>
<dbReference type="RefSeq" id="WP_103888720.1">
    <property type="nucleotide sequence ID" value="NZ_FNVU01000014.1"/>
</dbReference>
<dbReference type="AlphaFoldDB" id="A0A1H6DEH6"/>
<feature type="compositionally biased region" description="Basic and acidic residues" evidence="1">
    <location>
        <begin position="177"/>
        <end position="192"/>
    </location>
</feature>
<accession>A0A1H6DEH6</accession>
<dbReference type="Proteomes" id="UP000236754">
    <property type="component" value="Unassembled WGS sequence"/>
</dbReference>
<feature type="compositionally biased region" description="Polar residues" evidence="1">
    <location>
        <begin position="538"/>
        <end position="552"/>
    </location>
</feature>
<evidence type="ECO:0000313" key="2">
    <source>
        <dbReference type="EMBL" id="SEG83123.1"/>
    </source>
</evidence>
<evidence type="ECO:0000313" key="3">
    <source>
        <dbReference type="Proteomes" id="UP000236754"/>
    </source>
</evidence>
<feature type="region of interest" description="Disordered" evidence="1">
    <location>
        <begin position="177"/>
        <end position="200"/>
    </location>
</feature>
<name>A0A1H6DEH6_9ACTN</name>
<proteinExistence type="predicted"/>
<gene>
    <name evidence="2" type="ORF">SAMN05216223_1143</name>
</gene>
<keyword evidence="3" id="KW-1185">Reference proteome</keyword>
<evidence type="ECO:0000256" key="1">
    <source>
        <dbReference type="SAM" id="MobiDB-lite"/>
    </source>
</evidence>
<sequence length="577" mass="63408">MIAKITRGKTVRRLLGYLYDTVHSKDHIDPHLVASWDGFAPDPGRDTDPQAAMRQLAQALELRLNQARRNDDRNIPDRPVWQCSIRAAPEDPILTDEQWAAIARRIVHATGIAPDGDPDGCRWVAVRHAPDHIHIAATTLRGDLRTARHWNDYLRADHELEAVESDYHLRTVIHGDRTAAKRPTRAETEKAHRAGRARTPREQLRTIARTVVAVSTSPEEYLHLLAGSGVHVEVIRYPSGDIRGYKVALHGDTNAEGEPIWFSGSTLAPDLSYPQLLSRLATTDAPTATTSARRSDPWHQATAATERIPHHIAGTDDATSQAHIAAFAEALDALPLRAPANVRPQLREAALAFERASRSRIAAEHQHARALRGAIRAIARQPATGDCTGLAMFLDAAILAVIAIQRWHSARHHDQQVTAAHRALVHLRAAYDHAAATPLATLTHRTPAQPVTDRHAHRIREAIPAHAEQILADPAWPALATTLTDTETAGHDPTRLLQLAADQRALTDARSPAQVLTWRLQRLAQRPAPSPLARIAMSRSTVATRQAPSAPTEQPAAQPPHRGPASVSDVNHGRRRR</sequence>
<feature type="region of interest" description="Disordered" evidence="1">
    <location>
        <begin position="526"/>
        <end position="577"/>
    </location>
</feature>
<protein>
    <recommendedName>
        <fullName evidence="4">Relaxase/Mobilisation nuclease domain-containing protein</fullName>
    </recommendedName>
</protein>